<dbReference type="PANTHER" id="PTHR43133">
    <property type="entry name" value="RNA POLYMERASE ECF-TYPE SIGMA FACTO"/>
    <property type="match status" value="1"/>
</dbReference>
<organism evidence="7 8">
    <name type="scientific">Brevibacillus fortis</name>
    <dbReference type="NCBI Taxonomy" id="2126352"/>
    <lineage>
        <taxon>Bacteria</taxon>
        <taxon>Bacillati</taxon>
        <taxon>Bacillota</taxon>
        <taxon>Bacilli</taxon>
        <taxon>Bacillales</taxon>
        <taxon>Paenibacillaceae</taxon>
        <taxon>Brevibacillus</taxon>
    </lineage>
</organism>
<dbReference type="InterPro" id="IPR036388">
    <property type="entry name" value="WH-like_DNA-bd_sf"/>
</dbReference>
<keyword evidence="8" id="KW-1185">Reference proteome</keyword>
<comment type="similarity">
    <text evidence="1">Belongs to the sigma-70 factor family. ECF subfamily.</text>
</comment>
<reference evidence="7 8" key="1">
    <citation type="submission" date="2018-03" db="EMBL/GenBank/DDBJ databases">
        <title>Brevisbacillus phylogenomics.</title>
        <authorList>
            <person name="Dunlap C."/>
        </authorList>
    </citation>
    <scope>NUCLEOTIDE SEQUENCE [LARGE SCALE GENOMIC DNA]</scope>
    <source>
        <strain evidence="7 8">NRRL NRS-1210</strain>
    </source>
</reference>
<dbReference type="CDD" id="cd06171">
    <property type="entry name" value="Sigma70_r4"/>
    <property type="match status" value="1"/>
</dbReference>
<dbReference type="RefSeq" id="WP_106841683.1">
    <property type="nucleotide sequence ID" value="NZ_JARMEZ010000046.1"/>
</dbReference>
<evidence type="ECO:0000256" key="2">
    <source>
        <dbReference type="ARBA" id="ARBA00023015"/>
    </source>
</evidence>
<gene>
    <name evidence="7" type="ORF">C7R93_26950</name>
</gene>
<dbReference type="Gene3D" id="1.10.10.10">
    <property type="entry name" value="Winged helix-like DNA-binding domain superfamily/Winged helix DNA-binding domain"/>
    <property type="match status" value="1"/>
</dbReference>
<evidence type="ECO:0000259" key="5">
    <source>
        <dbReference type="Pfam" id="PF04542"/>
    </source>
</evidence>
<dbReference type="InterPro" id="IPR007627">
    <property type="entry name" value="RNA_pol_sigma70_r2"/>
</dbReference>
<accession>A0A2P7UKU5</accession>
<evidence type="ECO:0000256" key="1">
    <source>
        <dbReference type="ARBA" id="ARBA00010641"/>
    </source>
</evidence>
<evidence type="ECO:0000313" key="7">
    <source>
        <dbReference type="EMBL" id="PSJ87545.1"/>
    </source>
</evidence>
<sequence>MEEDQVIIAQVLQGNKEAYAEIISRYHGKVISVLRKMQGHTSNEQDTVQEIFIKTYYLLPNYKPTYTFSAWLYRIAANYCVDELRRRIRAPELTHDHIEAVDHDTPETSLLKKEEQLFLKEQMMSVEEKYRVVLELRYLEHFSCEEIGEKLDIPSSTVRTRLSRGKDKLRTSISRTGRRSDFGK</sequence>
<dbReference type="EMBL" id="PXZM01000049">
    <property type="protein sequence ID" value="PSJ87545.1"/>
    <property type="molecule type" value="Genomic_DNA"/>
</dbReference>
<dbReference type="InterPro" id="IPR039425">
    <property type="entry name" value="RNA_pol_sigma-70-like"/>
</dbReference>
<proteinExistence type="inferred from homology"/>
<dbReference type="Gene3D" id="1.10.1740.10">
    <property type="match status" value="1"/>
</dbReference>
<dbReference type="Pfam" id="PF04542">
    <property type="entry name" value="Sigma70_r2"/>
    <property type="match status" value="1"/>
</dbReference>
<keyword evidence="3" id="KW-0731">Sigma factor</keyword>
<protein>
    <submittedName>
        <fullName evidence="7">RNA polymerase</fullName>
    </submittedName>
</protein>
<dbReference type="GO" id="GO:0016987">
    <property type="term" value="F:sigma factor activity"/>
    <property type="evidence" value="ECO:0007669"/>
    <property type="project" value="UniProtKB-KW"/>
</dbReference>
<dbReference type="InterPro" id="IPR014284">
    <property type="entry name" value="RNA_pol_sigma-70_dom"/>
</dbReference>
<dbReference type="AlphaFoldDB" id="A0A2P7UKU5"/>
<keyword evidence="2" id="KW-0805">Transcription regulation</keyword>
<comment type="caution">
    <text evidence="7">The sequence shown here is derived from an EMBL/GenBank/DDBJ whole genome shotgun (WGS) entry which is preliminary data.</text>
</comment>
<dbReference type="Proteomes" id="UP000240419">
    <property type="component" value="Unassembled WGS sequence"/>
</dbReference>
<dbReference type="PANTHER" id="PTHR43133:SF51">
    <property type="entry name" value="RNA POLYMERASE SIGMA FACTOR"/>
    <property type="match status" value="1"/>
</dbReference>
<dbReference type="InterPro" id="IPR013325">
    <property type="entry name" value="RNA_pol_sigma_r2"/>
</dbReference>
<evidence type="ECO:0000259" key="6">
    <source>
        <dbReference type="Pfam" id="PF08281"/>
    </source>
</evidence>
<name>A0A2P7UKU5_9BACL</name>
<feature type="domain" description="RNA polymerase sigma-70 region 2" evidence="5">
    <location>
        <begin position="23"/>
        <end position="87"/>
    </location>
</feature>
<dbReference type="InterPro" id="IPR013324">
    <property type="entry name" value="RNA_pol_sigma_r3/r4-like"/>
</dbReference>
<feature type="domain" description="RNA polymerase sigma factor 70 region 4 type 2" evidence="6">
    <location>
        <begin position="122"/>
        <end position="169"/>
    </location>
</feature>
<dbReference type="OrthoDB" id="9784984at2"/>
<dbReference type="GO" id="GO:0003677">
    <property type="term" value="F:DNA binding"/>
    <property type="evidence" value="ECO:0007669"/>
    <property type="project" value="InterPro"/>
</dbReference>
<dbReference type="Pfam" id="PF08281">
    <property type="entry name" value="Sigma70_r4_2"/>
    <property type="match status" value="1"/>
</dbReference>
<evidence type="ECO:0000256" key="3">
    <source>
        <dbReference type="ARBA" id="ARBA00023082"/>
    </source>
</evidence>
<evidence type="ECO:0000313" key="8">
    <source>
        <dbReference type="Proteomes" id="UP000240419"/>
    </source>
</evidence>
<dbReference type="NCBIfam" id="TIGR02937">
    <property type="entry name" value="sigma70-ECF"/>
    <property type="match status" value="1"/>
</dbReference>
<dbReference type="GO" id="GO:0006352">
    <property type="term" value="P:DNA-templated transcription initiation"/>
    <property type="evidence" value="ECO:0007669"/>
    <property type="project" value="InterPro"/>
</dbReference>
<dbReference type="SUPFAM" id="SSF88946">
    <property type="entry name" value="Sigma2 domain of RNA polymerase sigma factors"/>
    <property type="match status" value="1"/>
</dbReference>
<dbReference type="InterPro" id="IPR013249">
    <property type="entry name" value="RNA_pol_sigma70_r4_t2"/>
</dbReference>
<evidence type="ECO:0000256" key="4">
    <source>
        <dbReference type="ARBA" id="ARBA00023163"/>
    </source>
</evidence>
<dbReference type="SUPFAM" id="SSF88659">
    <property type="entry name" value="Sigma3 and sigma4 domains of RNA polymerase sigma factors"/>
    <property type="match status" value="1"/>
</dbReference>
<keyword evidence="4" id="KW-0804">Transcription</keyword>